<feature type="region of interest" description="Disordered" evidence="1">
    <location>
        <begin position="85"/>
        <end position="125"/>
    </location>
</feature>
<feature type="transmembrane region" description="Helical" evidence="2">
    <location>
        <begin position="65"/>
        <end position="84"/>
    </location>
</feature>
<proteinExistence type="predicted"/>
<organism evidence="3 4">
    <name type="scientific">Kocuria rosea subsp. polaris</name>
    <dbReference type="NCBI Taxonomy" id="136273"/>
    <lineage>
        <taxon>Bacteria</taxon>
        <taxon>Bacillati</taxon>
        <taxon>Actinomycetota</taxon>
        <taxon>Actinomycetes</taxon>
        <taxon>Micrococcales</taxon>
        <taxon>Micrococcaceae</taxon>
        <taxon>Kocuria</taxon>
    </lineage>
</organism>
<gene>
    <name evidence="3" type="ORF">GY22_03550</name>
</gene>
<dbReference type="RefSeq" id="WP_017833696.1">
    <property type="nucleotide sequence ID" value="NZ_JSUH01000002.1"/>
</dbReference>
<dbReference type="InterPro" id="IPR021401">
    <property type="entry name" value="DUF3040"/>
</dbReference>
<evidence type="ECO:0000256" key="2">
    <source>
        <dbReference type="SAM" id="Phobius"/>
    </source>
</evidence>
<keyword evidence="2" id="KW-0472">Membrane</keyword>
<keyword evidence="4" id="KW-1185">Reference proteome</keyword>
<evidence type="ECO:0000256" key="1">
    <source>
        <dbReference type="SAM" id="MobiDB-lite"/>
    </source>
</evidence>
<evidence type="ECO:0000313" key="4">
    <source>
        <dbReference type="Proteomes" id="UP000030466"/>
    </source>
</evidence>
<keyword evidence="2" id="KW-0812">Transmembrane</keyword>
<reference evidence="3 4" key="1">
    <citation type="journal article" date="2003" name="Int. J. Syst. Evol. Microbiol.">
        <title>Kocuria polaris sp. nov., an orange-pigmented psychrophilic bacterium isolated from an Antarctic cyanobacterial mat sample.</title>
        <authorList>
            <person name="Reddy G.S."/>
            <person name="Prakash J.S."/>
            <person name="Prabahar V."/>
            <person name="Matsumoto G.I."/>
            <person name="Stackebrandt E."/>
            <person name="Shivaji S."/>
        </authorList>
    </citation>
    <scope>NUCLEOTIDE SEQUENCE [LARGE SCALE GENOMIC DNA]</scope>
    <source>
        <strain evidence="3 4">CMS 76or</strain>
    </source>
</reference>
<dbReference type="EMBL" id="JSUH01000002">
    <property type="protein sequence ID" value="KHD98739.1"/>
    <property type="molecule type" value="Genomic_DNA"/>
</dbReference>
<comment type="caution">
    <text evidence="3">The sequence shown here is derived from an EMBL/GenBank/DDBJ whole genome shotgun (WGS) entry which is preliminary data.</text>
</comment>
<name>A0A0A6VY39_KOCRO</name>
<sequence>MPLSEHEQQLLAQLEKQLHADDPRFVTNMGSRAVRGASTRNIVLGIVIAVVGLLVLLGGVVIDSILVGVLGFVVMGAGVYVATLRSGKPRPGGEPGKGGPPRRSSPFLQNLEERWDQRNSGGPST</sequence>
<keyword evidence="2" id="KW-1133">Transmembrane helix</keyword>
<evidence type="ECO:0000313" key="3">
    <source>
        <dbReference type="EMBL" id="KHD98739.1"/>
    </source>
</evidence>
<dbReference type="Pfam" id="PF11239">
    <property type="entry name" value="DUF3040"/>
    <property type="match status" value="1"/>
</dbReference>
<accession>A0A0A6VY39</accession>
<feature type="transmembrane region" description="Helical" evidence="2">
    <location>
        <begin position="42"/>
        <end position="59"/>
    </location>
</feature>
<protein>
    <submittedName>
        <fullName evidence="3">Membrane protein</fullName>
    </submittedName>
</protein>
<dbReference type="Proteomes" id="UP000030466">
    <property type="component" value="Unassembled WGS sequence"/>
</dbReference>
<dbReference type="AlphaFoldDB" id="A0A0A6VY39"/>